<feature type="non-terminal residue" evidence="1">
    <location>
        <position position="1"/>
    </location>
</feature>
<evidence type="ECO:0000313" key="1">
    <source>
        <dbReference type="EMBL" id="GBN03767.1"/>
    </source>
</evidence>
<name>A0A4Y2KQ37_ARAVE</name>
<gene>
    <name evidence="1" type="ORF">AVEN_103260_1</name>
</gene>
<evidence type="ECO:0000313" key="2">
    <source>
        <dbReference type="Proteomes" id="UP000499080"/>
    </source>
</evidence>
<protein>
    <submittedName>
        <fullName evidence="1">Uncharacterized protein</fullName>
    </submittedName>
</protein>
<dbReference type="Proteomes" id="UP000499080">
    <property type="component" value="Unassembled WGS sequence"/>
</dbReference>
<comment type="caution">
    <text evidence="1">The sequence shown here is derived from an EMBL/GenBank/DDBJ whole genome shotgun (WGS) entry which is preliminary data.</text>
</comment>
<reference evidence="1 2" key="1">
    <citation type="journal article" date="2019" name="Sci. Rep.">
        <title>Orb-weaving spider Araneus ventricosus genome elucidates the spidroin gene catalogue.</title>
        <authorList>
            <person name="Kono N."/>
            <person name="Nakamura H."/>
            <person name="Ohtoshi R."/>
            <person name="Moran D.A.P."/>
            <person name="Shinohara A."/>
            <person name="Yoshida Y."/>
            <person name="Fujiwara M."/>
            <person name="Mori M."/>
            <person name="Tomita M."/>
            <person name="Arakawa K."/>
        </authorList>
    </citation>
    <scope>NUCLEOTIDE SEQUENCE [LARGE SCALE GENOMIC DNA]</scope>
</reference>
<proteinExistence type="predicted"/>
<dbReference type="AlphaFoldDB" id="A0A4Y2KQ37"/>
<accession>A0A4Y2KQ37</accession>
<dbReference type="EMBL" id="BGPR01004827">
    <property type="protein sequence ID" value="GBN03767.1"/>
    <property type="molecule type" value="Genomic_DNA"/>
</dbReference>
<sequence>EFHSGWDIAVQYPLTDLISCRFVALNNADRKANKVSGIHQWPKGGERFHFFKVACPELISEVLSVTTKSD</sequence>
<keyword evidence="2" id="KW-1185">Reference proteome</keyword>
<organism evidence="1 2">
    <name type="scientific">Araneus ventricosus</name>
    <name type="common">Orbweaver spider</name>
    <name type="synonym">Epeira ventricosa</name>
    <dbReference type="NCBI Taxonomy" id="182803"/>
    <lineage>
        <taxon>Eukaryota</taxon>
        <taxon>Metazoa</taxon>
        <taxon>Ecdysozoa</taxon>
        <taxon>Arthropoda</taxon>
        <taxon>Chelicerata</taxon>
        <taxon>Arachnida</taxon>
        <taxon>Araneae</taxon>
        <taxon>Araneomorphae</taxon>
        <taxon>Entelegynae</taxon>
        <taxon>Araneoidea</taxon>
        <taxon>Araneidae</taxon>
        <taxon>Araneus</taxon>
    </lineage>
</organism>